<name>A0A8K0K4K7_LADFU</name>
<feature type="compositionally biased region" description="Low complexity" evidence="1">
    <location>
        <begin position="71"/>
        <end position="83"/>
    </location>
</feature>
<feature type="region of interest" description="Disordered" evidence="1">
    <location>
        <begin position="71"/>
        <end position="94"/>
    </location>
</feature>
<proteinExistence type="predicted"/>
<reference evidence="2" key="2">
    <citation type="submission" date="2017-10" db="EMBL/GenBank/DDBJ databases">
        <title>Ladona fulva Genome sequencing and assembly.</title>
        <authorList>
            <person name="Murali S."/>
            <person name="Richards S."/>
            <person name="Bandaranaike D."/>
            <person name="Bellair M."/>
            <person name="Blankenburg K."/>
            <person name="Chao H."/>
            <person name="Dinh H."/>
            <person name="Doddapaneni H."/>
            <person name="Dugan-Rocha S."/>
            <person name="Elkadiri S."/>
            <person name="Gnanaolivu R."/>
            <person name="Hernandez B."/>
            <person name="Skinner E."/>
            <person name="Javaid M."/>
            <person name="Lee S."/>
            <person name="Li M."/>
            <person name="Ming W."/>
            <person name="Munidasa M."/>
            <person name="Muniz J."/>
            <person name="Nguyen L."/>
            <person name="Hughes D."/>
            <person name="Osuji N."/>
            <person name="Pu L.-L."/>
            <person name="Puazo M."/>
            <person name="Qu C."/>
            <person name="Quiroz J."/>
            <person name="Raj R."/>
            <person name="Weissenberger G."/>
            <person name="Xin Y."/>
            <person name="Zou X."/>
            <person name="Han Y."/>
            <person name="Worley K."/>
            <person name="Muzny D."/>
            <person name="Gibbs R."/>
        </authorList>
    </citation>
    <scope>NUCLEOTIDE SEQUENCE</scope>
    <source>
        <strain evidence="2">Sampled in the wild</strain>
    </source>
</reference>
<accession>A0A8K0K4K7</accession>
<keyword evidence="3" id="KW-1185">Reference proteome</keyword>
<dbReference type="AlphaFoldDB" id="A0A8K0K4K7"/>
<comment type="caution">
    <text evidence="2">The sequence shown here is derived from an EMBL/GenBank/DDBJ whole genome shotgun (WGS) entry which is preliminary data.</text>
</comment>
<gene>
    <name evidence="2" type="ORF">J437_LFUL004368</name>
</gene>
<reference evidence="2" key="1">
    <citation type="submission" date="2013-04" db="EMBL/GenBank/DDBJ databases">
        <authorList>
            <person name="Qu J."/>
            <person name="Murali S.C."/>
            <person name="Bandaranaike D."/>
            <person name="Bellair M."/>
            <person name="Blankenburg K."/>
            <person name="Chao H."/>
            <person name="Dinh H."/>
            <person name="Doddapaneni H."/>
            <person name="Downs B."/>
            <person name="Dugan-Rocha S."/>
            <person name="Elkadiri S."/>
            <person name="Gnanaolivu R.D."/>
            <person name="Hernandez B."/>
            <person name="Javaid M."/>
            <person name="Jayaseelan J.C."/>
            <person name="Lee S."/>
            <person name="Li M."/>
            <person name="Ming W."/>
            <person name="Munidasa M."/>
            <person name="Muniz J."/>
            <person name="Nguyen L."/>
            <person name="Ongeri F."/>
            <person name="Osuji N."/>
            <person name="Pu L.-L."/>
            <person name="Puazo M."/>
            <person name="Qu C."/>
            <person name="Quiroz J."/>
            <person name="Raj R."/>
            <person name="Weissenberger G."/>
            <person name="Xin Y."/>
            <person name="Zou X."/>
            <person name="Han Y."/>
            <person name="Richards S."/>
            <person name="Worley K."/>
            <person name="Muzny D."/>
            <person name="Gibbs R."/>
        </authorList>
    </citation>
    <scope>NUCLEOTIDE SEQUENCE</scope>
    <source>
        <strain evidence="2">Sampled in the wild</strain>
    </source>
</reference>
<evidence type="ECO:0000313" key="3">
    <source>
        <dbReference type="Proteomes" id="UP000792457"/>
    </source>
</evidence>
<organism evidence="2 3">
    <name type="scientific">Ladona fulva</name>
    <name type="common">Scarce chaser dragonfly</name>
    <name type="synonym">Libellula fulva</name>
    <dbReference type="NCBI Taxonomy" id="123851"/>
    <lineage>
        <taxon>Eukaryota</taxon>
        <taxon>Metazoa</taxon>
        <taxon>Ecdysozoa</taxon>
        <taxon>Arthropoda</taxon>
        <taxon>Hexapoda</taxon>
        <taxon>Insecta</taxon>
        <taxon>Pterygota</taxon>
        <taxon>Palaeoptera</taxon>
        <taxon>Odonata</taxon>
        <taxon>Epiprocta</taxon>
        <taxon>Anisoptera</taxon>
        <taxon>Libelluloidea</taxon>
        <taxon>Libellulidae</taxon>
        <taxon>Ladona</taxon>
    </lineage>
</organism>
<dbReference type="EMBL" id="KZ308363">
    <property type="protein sequence ID" value="KAG8228242.1"/>
    <property type="molecule type" value="Genomic_DNA"/>
</dbReference>
<evidence type="ECO:0000256" key="1">
    <source>
        <dbReference type="SAM" id="MobiDB-lite"/>
    </source>
</evidence>
<sequence length="174" mass="19952">MANDLEKVDCFASYRATFVLPPFLRLWRKRRSCSSSSLSSSISSSVECNTMEAGEGRGMITNSDSDWDLQESLSDSETTLSEISSEENTTDYEAASLESNDPLVDMTTKQTNLYAEQCQHKSRCNQWHPNMYGTVKITRKEMPPELKKEKLKKGEIKAYRRGKVTLMQWRDKKE</sequence>
<dbReference type="Proteomes" id="UP000792457">
    <property type="component" value="Unassembled WGS sequence"/>
</dbReference>
<evidence type="ECO:0000313" key="2">
    <source>
        <dbReference type="EMBL" id="KAG8228242.1"/>
    </source>
</evidence>
<protein>
    <submittedName>
        <fullName evidence="2">Uncharacterized protein</fullName>
    </submittedName>
</protein>